<sequence length="82" mass="9460">MPRTAGHTLSMMMTTIKIGSATRDRLKAAAARHRRTLGEQIDAMLVEEGRGARLRKFREQIAANPPDQSYFDELEEWQSDRW</sequence>
<evidence type="ECO:0000313" key="1">
    <source>
        <dbReference type="EMBL" id="SYZ34460.1"/>
    </source>
</evidence>
<protein>
    <submittedName>
        <fullName evidence="1">Arc-type ribbon-helix-helix</fullName>
    </submittedName>
</protein>
<name>A0A383S8Y8_9ACTN</name>
<gene>
    <name evidence="1" type="ORF">PROPAUS_2476</name>
</gene>
<dbReference type="EMBL" id="UNQJ01000026">
    <property type="protein sequence ID" value="SYZ34460.1"/>
    <property type="molecule type" value="Genomic_DNA"/>
</dbReference>
<organism evidence="1 2">
    <name type="scientific">Propionibacterium australiense</name>
    <dbReference type="NCBI Taxonomy" id="119981"/>
    <lineage>
        <taxon>Bacteria</taxon>
        <taxon>Bacillati</taxon>
        <taxon>Actinomycetota</taxon>
        <taxon>Actinomycetes</taxon>
        <taxon>Propionibacteriales</taxon>
        <taxon>Propionibacteriaceae</taxon>
        <taxon>Propionibacterium</taxon>
    </lineage>
</organism>
<accession>A0A383S8Y8</accession>
<keyword evidence="2" id="KW-1185">Reference proteome</keyword>
<dbReference type="AlphaFoldDB" id="A0A383S8Y8"/>
<dbReference type="Proteomes" id="UP000263928">
    <property type="component" value="Unassembled WGS sequence"/>
</dbReference>
<reference evidence="2" key="1">
    <citation type="submission" date="2018-08" db="EMBL/GenBank/DDBJ databases">
        <authorList>
            <person name="Hornung B."/>
        </authorList>
    </citation>
    <scope>NUCLEOTIDE SEQUENCE [LARGE SCALE GENOMIC DNA]</scope>
</reference>
<proteinExistence type="predicted"/>
<evidence type="ECO:0000313" key="2">
    <source>
        <dbReference type="Proteomes" id="UP000263928"/>
    </source>
</evidence>